<dbReference type="Gene3D" id="2.40.10.10">
    <property type="entry name" value="Trypsin-like serine proteases"/>
    <property type="match status" value="1"/>
</dbReference>
<gene>
    <name evidence="1" type="ORF">SDC9_116210</name>
</gene>
<dbReference type="InterPro" id="IPR043504">
    <property type="entry name" value="Peptidase_S1_PA_chymotrypsin"/>
</dbReference>
<evidence type="ECO:0000313" key="1">
    <source>
        <dbReference type="EMBL" id="MPM69266.1"/>
    </source>
</evidence>
<comment type="caution">
    <text evidence="1">The sequence shown here is derived from an EMBL/GenBank/DDBJ whole genome shotgun (WGS) entry which is preliminary data.</text>
</comment>
<proteinExistence type="predicted"/>
<organism evidence="1">
    <name type="scientific">bioreactor metagenome</name>
    <dbReference type="NCBI Taxonomy" id="1076179"/>
    <lineage>
        <taxon>unclassified sequences</taxon>
        <taxon>metagenomes</taxon>
        <taxon>ecological metagenomes</taxon>
    </lineage>
</organism>
<dbReference type="AlphaFoldDB" id="A0A645BUY7"/>
<name>A0A645BUY7_9ZZZZ</name>
<accession>A0A645BUY7</accession>
<dbReference type="InterPro" id="IPR009003">
    <property type="entry name" value="Peptidase_S1_PA"/>
</dbReference>
<sequence>MSIDAIKEYIVIVNEGSGCIFQPMDNSYSYVLTAKHNITNAKNQITQFTRFKLNNNTWTETKIPFEYLVENENYFPHPNRDIAIIKIEKIHDLET</sequence>
<protein>
    <submittedName>
        <fullName evidence="1">Uncharacterized protein</fullName>
    </submittedName>
</protein>
<dbReference type="SUPFAM" id="SSF50494">
    <property type="entry name" value="Trypsin-like serine proteases"/>
    <property type="match status" value="1"/>
</dbReference>
<reference evidence="1" key="1">
    <citation type="submission" date="2019-08" db="EMBL/GenBank/DDBJ databases">
        <authorList>
            <person name="Kucharzyk K."/>
            <person name="Murdoch R.W."/>
            <person name="Higgins S."/>
            <person name="Loffler F."/>
        </authorList>
    </citation>
    <scope>NUCLEOTIDE SEQUENCE</scope>
</reference>
<dbReference type="EMBL" id="VSSQ01022755">
    <property type="protein sequence ID" value="MPM69266.1"/>
    <property type="molecule type" value="Genomic_DNA"/>
</dbReference>